<dbReference type="GO" id="GO:0018189">
    <property type="term" value="P:pyrroloquinoline quinone biosynthetic process"/>
    <property type="evidence" value="ECO:0007669"/>
    <property type="project" value="UniProtKB-UniPathway"/>
</dbReference>
<dbReference type="InterPro" id="IPR007863">
    <property type="entry name" value="Peptidase_M16_C"/>
</dbReference>
<evidence type="ECO:0000256" key="13">
    <source>
        <dbReference type="RuleBase" id="RU004447"/>
    </source>
</evidence>
<evidence type="ECO:0000256" key="10">
    <source>
        <dbReference type="ARBA" id="ARBA00023049"/>
    </source>
</evidence>
<reference evidence="18 19" key="1">
    <citation type="submission" date="2015-02" db="EMBL/GenBank/DDBJ databases">
        <title>Pseudomonas helleri sp. nov. and Pseudomonas weihenstephanensis sp. nov., isolated from raw cows milk.</title>
        <authorList>
            <person name="von Neubeck M."/>
            <person name="Huptas C."/>
            <person name="Wenning M."/>
            <person name="Scherer S."/>
        </authorList>
    </citation>
    <scope>NUCLEOTIDE SEQUENCE [LARGE SCALE GENOMIC DNA]</scope>
    <source>
        <strain evidence="18 19">DSM 29166</strain>
    </source>
</reference>
<comment type="pathway">
    <text evidence="2">Cofactor biosynthesis; pyrroloquinoline quinone biosynthesis.</text>
</comment>
<dbReference type="InterPro" id="IPR011249">
    <property type="entry name" value="Metalloenz_LuxS/M16"/>
</dbReference>
<evidence type="ECO:0000256" key="9">
    <source>
        <dbReference type="ARBA" id="ARBA00022905"/>
    </source>
</evidence>
<feature type="domain" description="Coenzyme PQQ synthesis protein F-like C-terminal lobe" evidence="17">
    <location>
        <begin position="657"/>
        <end position="756"/>
    </location>
</feature>
<dbReference type="PROSITE" id="PS00143">
    <property type="entry name" value="INSULINASE"/>
    <property type="match status" value="1"/>
</dbReference>
<name>A0A0J6IIG9_9PSED</name>
<sequence>MPAPNPPHDSRLTCNNGLTLTVRHEPRLKHSAAYLRVAAGSHDVPAAWPGLAHFLEHLLFLGTDRFPPAQGLMAYVQQQGGHINARTSERHTDFFFELPPVAFEGGLERLCDMLAHPRMNTADQLREREVLHAEFIAWVREPSTQHERRLFQPLNPAHPLCAFHAGNRYSLPVPRAAFQQALKDFHEQYYQTGQMTLTLVGPQSLEELTTLAERHSAPLIRGEPVRQCSPPPLMVTGKQRYQQVDGRRLNLMLAMERLPVASDQALAFLCHWINADKTGGLVAQLRQLHLIDTLNASVVYQFDGQALLNIALTTPADSAPQTQQISDAFDGWLAFFSAQQPWPALREEYRLLHQRQQQVSSALALARIEGQQCASHLSDQGVQALHAILTQVQPVAPTTCQHDWQLPNPNPFLTSEKEPVNAGLIRGQTSAHRGLRTFAQDRLRSRRDRSAMTFSAAMPTDSDEAAFCLRWHFATAHEPTFLSQVQHSLQTVKQDAHHAGVELSLNAQGNDWLLNMHGVQEPMPTILEHVLRSLNAPVQDQAQGSPEAPLMPIRHLLKRLPERCQAQALPAINDLQQGWASARWDGLAVGLASSTQTLITAVLNKAPGTPDTDLSPAAAPMRTRQWHTEPCASSEHAVLLFCPAPTADIADEAAWRLLAHLAQQPFYQRLRVELQLGYAVFSGLRQFNRRTGLLFGVQSPHASTTEIFEQIRPFIEQLPTLVSTLDEPSFIQARASLAQQFSIEALSMADARDLLWHAKQAGHSSDYLIALYTALMALEPSTTLTAAQRINQPNCDWLCLATSPETETFNRGRS</sequence>
<dbReference type="InterPro" id="IPR050626">
    <property type="entry name" value="Peptidase_M16"/>
</dbReference>
<dbReference type="GO" id="GO:0004222">
    <property type="term" value="F:metalloendopeptidase activity"/>
    <property type="evidence" value="ECO:0007669"/>
    <property type="project" value="InterPro"/>
</dbReference>
<dbReference type="AlphaFoldDB" id="A0A0J6IIG9"/>
<evidence type="ECO:0000256" key="12">
    <source>
        <dbReference type="ARBA" id="ARBA00030977"/>
    </source>
</evidence>
<evidence type="ECO:0000256" key="11">
    <source>
        <dbReference type="ARBA" id="ARBA00024932"/>
    </source>
</evidence>
<dbReference type="Proteomes" id="UP000036325">
    <property type="component" value="Unassembled WGS sequence"/>
</dbReference>
<keyword evidence="9" id="KW-0884">PQQ biosynthesis</keyword>
<dbReference type="Pfam" id="PF05193">
    <property type="entry name" value="Peptidase_M16_C"/>
    <property type="match status" value="1"/>
</dbReference>
<dbReference type="InterPro" id="IPR001431">
    <property type="entry name" value="Pept_M16_Zn_BS"/>
</dbReference>
<keyword evidence="6" id="KW-0479">Metal-binding</keyword>
<evidence type="ECO:0000259" key="15">
    <source>
        <dbReference type="Pfam" id="PF05193"/>
    </source>
</evidence>
<evidence type="ECO:0000313" key="18">
    <source>
        <dbReference type="EMBL" id="KMN14395.1"/>
    </source>
</evidence>
<dbReference type="InterPro" id="IPR054733">
    <property type="entry name" value="PqqF_C_3"/>
</dbReference>
<dbReference type="OrthoDB" id="9811314at2"/>
<proteinExistence type="inferred from homology"/>
<dbReference type="InterPro" id="IPR011765">
    <property type="entry name" value="Pept_M16_N"/>
</dbReference>
<dbReference type="RefSeq" id="WP_048364210.1">
    <property type="nucleotide sequence ID" value="NZ_JYLF01000003.1"/>
</dbReference>
<dbReference type="PATRIC" id="fig|1608994.3.peg.2715"/>
<gene>
    <name evidence="18" type="ORF">TU86_10450</name>
</gene>
<evidence type="ECO:0000259" key="17">
    <source>
        <dbReference type="Pfam" id="PF22456"/>
    </source>
</evidence>
<evidence type="ECO:0000256" key="6">
    <source>
        <dbReference type="ARBA" id="ARBA00022723"/>
    </source>
</evidence>
<dbReference type="STRING" id="1608994.TU86_10450"/>
<evidence type="ECO:0000256" key="3">
    <source>
        <dbReference type="ARBA" id="ARBA00007261"/>
    </source>
</evidence>
<keyword evidence="8" id="KW-0862">Zinc</keyword>
<protein>
    <recommendedName>
        <fullName evidence="4">Coenzyme PQQ synthesis protein F</fullName>
    </recommendedName>
    <alternativeName>
        <fullName evidence="12">Pyrroloquinoline quinone biosynthesis protein F</fullName>
    </alternativeName>
</protein>
<organism evidence="18 19">
    <name type="scientific">Pseudomonas weihenstephanensis</name>
    <dbReference type="NCBI Taxonomy" id="1608994"/>
    <lineage>
        <taxon>Bacteria</taxon>
        <taxon>Pseudomonadati</taxon>
        <taxon>Pseudomonadota</taxon>
        <taxon>Gammaproteobacteria</taxon>
        <taxon>Pseudomonadales</taxon>
        <taxon>Pseudomonadaceae</taxon>
        <taxon>Pseudomonas</taxon>
    </lineage>
</organism>
<dbReference type="UniPathway" id="UPA00539"/>
<evidence type="ECO:0000259" key="14">
    <source>
        <dbReference type="Pfam" id="PF00675"/>
    </source>
</evidence>
<dbReference type="Gene3D" id="3.30.830.10">
    <property type="entry name" value="Metalloenzyme, LuxS/M16 peptidase-like"/>
    <property type="match status" value="2"/>
</dbReference>
<keyword evidence="7" id="KW-0378">Hydrolase</keyword>
<comment type="function">
    <text evidence="11">Required for coenzyme pyrroloquinoline quinone (PQQ) biosynthesis. It is thought that this protein is a protease that cleaves peptides bond in a small peptide (gene pqqA), providing the glutamate and tyrosine residues which are necessary for the synthesis of PQQ.</text>
</comment>
<comment type="caution">
    <text evidence="18">The sequence shown here is derived from an EMBL/GenBank/DDBJ whole genome shotgun (WGS) entry which is preliminary data.</text>
</comment>
<dbReference type="Pfam" id="PF22456">
    <property type="entry name" value="PqqF-like_C_4"/>
    <property type="match status" value="1"/>
</dbReference>
<dbReference type="Pfam" id="PF22455">
    <property type="entry name" value="PqqF_C_3"/>
    <property type="match status" value="1"/>
</dbReference>
<evidence type="ECO:0000313" key="19">
    <source>
        <dbReference type="Proteomes" id="UP000036325"/>
    </source>
</evidence>
<dbReference type="InterPro" id="IPR054734">
    <property type="entry name" value="PqqF-like_C_4"/>
</dbReference>
<accession>A0A0J6IIG9</accession>
<comment type="cofactor">
    <cofactor evidence="1">
        <name>Zn(2+)</name>
        <dbReference type="ChEBI" id="CHEBI:29105"/>
    </cofactor>
</comment>
<dbReference type="PANTHER" id="PTHR43690">
    <property type="entry name" value="NARDILYSIN"/>
    <property type="match status" value="1"/>
</dbReference>
<dbReference type="PANTHER" id="PTHR43690:SF18">
    <property type="entry name" value="INSULIN-DEGRADING ENZYME-RELATED"/>
    <property type="match status" value="1"/>
</dbReference>
<evidence type="ECO:0000256" key="1">
    <source>
        <dbReference type="ARBA" id="ARBA00001947"/>
    </source>
</evidence>
<dbReference type="Pfam" id="PF00675">
    <property type="entry name" value="Peptidase_M16"/>
    <property type="match status" value="1"/>
</dbReference>
<dbReference type="GO" id="GO:0005737">
    <property type="term" value="C:cytoplasm"/>
    <property type="evidence" value="ECO:0007669"/>
    <property type="project" value="UniProtKB-ARBA"/>
</dbReference>
<evidence type="ECO:0000256" key="5">
    <source>
        <dbReference type="ARBA" id="ARBA00022670"/>
    </source>
</evidence>
<evidence type="ECO:0000256" key="8">
    <source>
        <dbReference type="ARBA" id="ARBA00022833"/>
    </source>
</evidence>
<dbReference type="GO" id="GO:0006508">
    <property type="term" value="P:proteolysis"/>
    <property type="evidence" value="ECO:0007669"/>
    <property type="project" value="UniProtKB-KW"/>
</dbReference>
<dbReference type="EMBL" id="JYLF01000003">
    <property type="protein sequence ID" value="KMN14395.1"/>
    <property type="molecule type" value="Genomic_DNA"/>
</dbReference>
<evidence type="ECO:0000259" key="16">
    <source>
        <dbReference type="Pfam" id="PF22455"/>
    </source>
</evidence>
<dbReference type="SUPFAM" id="SSF63411">
    <property type="entry name" value="LuxS/MPP-like metallohydrolase"/>
    <property type="match status" value="3"/>
</dbReference>
<dbReference type="NCBIfam" id="TIGR02110">
    <property type="entry name" value="PQQ_syn_pqqF"/>
    <property type="match status" value="1"/>
</dbReference>
<feature type="domain" description="Coenzyme PQQ synthesis protein F C-terminal lobe" evidence="16">
    <location>
        <begin position="464"/>
        <end position="588"/>
    </location>
</feature>
<keyword evidence="5" id="KW-0645">Protease</keyword>
<feature type="domain" description="Peptidase M16 C-terminal" evidence="15">
    <location>
        <begin position="180"/>
        <end position="329"/>
    </location>
</feature>
<comment type="similarity">
    <text evidence="3 13">Belongs to the peptidase M16 family.</text>
</comment>
<dbReference type="GO" id="GO:0008270">
    <property type="term" value="F:zinc ion binding"/>
    <property type="evidence" value="ECO:0007669"/>
    <property type="project" value="InterPro"/>
</dbReference>
<evidence type="ECO:0000256" key="4">
    <source>
        <dbReference type="ARBA" id="ARBA00015088"/>
    </source>
</evidence>
<dbReference type="InterPro" id="IPR011844">
    <property type="entry name" value="PQQ_synth_PqqF"/>
</dbReference>
<evidence type="ECO:0000256" key="2">
    <source>
        <dbReference type="ARBA" id="ARBA00004886"/>
    </source>
</evidence>
<feature type="domain" description="Peptidase M16 N-terminal" evidence="14">
    <location>
        <begin position="23"/>
        <end position="148"/>
    </location>
</feature>
<keyword evidence="10" id="KW-0482">Metalloprotease</keyword>
<evidence type="ECO:0000256" key="7">
    <source>
        <dbReference type="ARBA" id="ARBA00022801"/>
    </source>
</evidence>